<dbReference type="RefSeq" id="WP_236371893.1">
    <property type="nucleotide sequence ID" value="NZ_WKAT01000030.1"/>
</dbReference>
<name>A0ABS9GP50_9PSED</name>
<dbReference type="Proteomes" id="UP000814158">
    <property type="component" value="Unassembled WGS sequence"/>
</dbReference>
<sequence>MTTIAYKDGVIAYDSRCTRGTTILDDDANKLYTVKGVSFFCTGANCDFPALIDAFFGGEAPGAVEASALAWDGSTLWLVGHDDKTGGWKDALELDRPYAVGSGSPHALTAMDMGATAADAIRMAKKRDTCTGGRVRKLKIDVMDSSNS</sequence>
<dbReference type="EMBL" id="WKAT01000030">
    <property type="protein sequence ID" value="MCF5546138.1"/>
    <property type="molecule type" value="Genomic_DNA"/>
</dbReference>
<accession>A0ABS9GP50</accession>
<organism evidence="1 2">
    <name type="scientific">Pseudomonas salomonii</name>
    <dbReference type="NCBI Taxonomy" id="191391"/>
    <lineage>
        <taxon>Bacteria</taxon>
        <taxon>Pseudomonadati</taxon>
        <taxon>Pseudomonadota</taxon>
        <taxon>Gammaproteobacteria</taxon>
        <taxon>Pseudomonadales</taxon>
        <taxon>Pseudomonadaceae</taxon>
        <taxon>Pseudomonas</taxon>
    </lineage>
</organism>
<gene>
    <name evidence="1" type="ORF">GIV68_15475</name>
</gene>
<reference evidence="1 2" key="1">
    <citation type="submission" date="2019-11" db="EMBL/GenBank/DDBJ databases">
        <title>Epiphytic Pseudomonas syringae from cherry orchards.</title>
        <authorList>
            <person name="Hulin M.T."/>
        </authorList>
    </citation>
    <scope>NUCLEOTIDE SEQUENCE [LARGE SCALE GENOMIC DNA]</scope>
    <source>
        <strain evidence="1 2">PA-3-2A</strain>
    </source>
</reference>
<dbReference type="InterPro" id="IPR029055">
    <property type="entry name" value="Ntn_hydrolases_N"/>
</dbReference>
<keyword evidence="2" id="KW-1185">Reference proteome</keyword>
<protein>
    <submittedName>
        <fullName evidence="1">Proteasome subunit beta</fullName>
    </submittedName>
</protein>
<evidence type="ECO:0000313" key="2">
    <source>
        <dbReference type="Proteomes" id="UP000814158"/>
    </source>
</evidence>
<dbReference type="SUPFAM" id="SSF56235">
    <property type="entry name" value="N-terminal nucleophile aminohydrolases (Ntn hydrolases)"/>
    <property type="match status" value="1"/>
</dbReference>
<evidence type="ECO:0000313" key="1">
    <source>
        <dbReference type="EMBL" id="MCF5546138.1"/>
    </source>
</evidence>
<comment type="caution">
    <text evidence="1">The sequence shown here is derived from an EMBL/GenBank/DDBJ whole genome shotgun (WGS) entry which is preliminary data.</text>
</comment>
<keyword evidence="1" id="KW-0647">Proteasome</keyword>
<dbReference type="GO" id="GO:0000502">
    <property type="term" value="C:proteasome complex"/>
    <property type="evidence" value="ECO:0007669"/>
    <property type="project" value="UniProtKB-KW"/>
</dbReference>
<proteinExistence type="predicted"/>